<dbReference type="RefSeq" id="WP_015852985.1">
    <property type="nucleotide sequence ID" value="NC_012881.1"/>
</dbReference>
<reference evidence="1 2" key="1">
    <citation type="submission" date="2009-06" db="EMBL/GenBank/DDBJ databases">
        <title>Complete sequence of Desulfovibrio salexigens DSM 2638.</title>
        <authorList>
            <consortium name="US DOE Joint Genome Institute"/>
            <person name="Lucas S."/>
            <person name="Copeland A."/>
            <person name="Lapidus A."/>
            <person name="Glavina del Rio T."/>
            <person name="Tice H."/>
            <person name="Bruce D."/>
            <person name="Goodwin L."/>
            <person name="Pitluck S."/>
            <person name="Munk A.C."/>
            <person name="Brettin T."/>
            <person name="Detter J.C."/>
            <person name="Han C."/>
            <person name="Tapia R."/>
            <person name="Larimer F."/>
            <person name="Land M."/>
            <person name="Hauser L."/>
            <person name="Kyrpides N."/>
            <person name="Anderson I."/>
            <person name="Wall J.D."/>
            <person name="Arkin A.P."/>
            <person name="Dehal P."/>
            <person name="Chivian D."/>
            <person name="Giles B."/>
            <person name="Hazen T.C."/>
        </authorList>
    </citation>
    <scope>NUCLEOTIDE SEQUENCE [LARGE SCALE GENOMIC DNA]</scope>
    <source>
        <strain evidence="2">ATCC 14822 / DSM 2638 / NCIMB 8403 / VKM B-1763</strain>
    </source>
</reference>
<sequence length="368" mass="42015">MQKDMHYYGTYVMARAAGIGQRKAQVIASAAQFVDDNAASKGIEFKDGGALQSRATAHHWYHLSNIDTDDQRYVWVPFHFLPGNEGEKFSERLVCRKNSGIAQAMVANHLDHADKIDFSDELIGIAAHVYADTFSHYGFSGVSSRLNQIDNDSFKFHDIPENTEKYIKKRQKKFKRNYSKEAGLLANIKSWFAETLSGALGHGAACTFPDRPYLKWEFEYDHAGCSGLRDNPKTFLEACEALHGMFVRYTEAKEGVKDSEVIPFDKIRSQIKSIIEFKGYEEEGSEPTEDARINRWKKAVAEDNILGAHEVIPEYLGDEWLKEKSRLHGQKLSQSVKEKDVYQFYQAASYHRHYILRNLLPENNLIVS</sequence>
<dbReference type="Proteomes" id="UP000002601">
    <property type="component" value="Chromosome"/>
</dbReference>
<dbReference type="KEGG" id="dsa:Desal_3118"/>
<gene>
    <name evidence="1" type="ordered locus">Desal_3118</name>
</gene>
<protein>
    <submittedName>
        <fullName evidence="1">Putative signal peptide protein</fullName>
    </submittedName>
</protein>
<organism evidence="1 2">
    <name type="scientific">Maridesulfovibrio salexigens (strain ATCC 14822 / DSM 2638 / NCIMB 8403 / VKM B-1763)</name>
    <name type="common">Desulfovibrio salexigens</name>
    <dbReference type="NCBI Taxonomy" id="526222"/>
    <lineage>
        <taxon>Bacteria</taxon>
        <taxon>Pseudomonadati</taxon>
        <taxon>Thermodesulfobacteriota</taxon>
        <taxon>Desulfovibrionia</taxon>
        <taxon>Desulfovibrionales</taxon>
        <taxon>Desulfovibrionaceae</taxon>
        <taxon>Maridesulfovibrio</taxon>
    </lineage>
</organism>
<dbReference type="eggNOG" id="ENOG502Z8IF">
    <property type="taxonomic scope" value="Bacteria"/>
</dbReference>
<dbReference type="EMBL" id="CP001649">
    <property type="protein sequence ID" value="ACS81169.1"/>
    <property type="molecule type" value="Genomic_DNA"/>
</dbReference>
<dbReference type="InterPro" id="IPR046653">
    <property type="entry name" value="DUF6765"/>
</dbReference>
<dbReference type="STRING" id="526222.Desal_3118"/>
<keyword evidence="2" id="KW-1185">Reference proteome</keyword>
<evidence type="ECO:0000313" key="2">
    <source>
        <dbReference type="Proteomes" id="UP000002601"/>
    </source>
</evidence>
<dbReference type="HOGENOM" id="CLU_062570_0_0_7"/>
<name>C6C1J4_MARSD</name>
<dbReference type="OrthoDB" id="569000at2"/>
<dbReference type="AlphaFoldDB" id="C6C1J4"/>
<proteinExistence type="predicted"/>
<evidence type="ECO:0000313" key="1">
    <source>
        <dbReference type="EMBL" id="ACS81169.1"/>
    </source>
</evidence>
<accession>C6C1J4</accession>
<dbReference type="Pfam" id="PF20551">
    <property type="entry name" value="DUF6765"/>
    <property type="match status" value="1"/>
</dbReference>